<dbReference type="SUPFAM" id="SSF51905">
    <property type="entry name" value="FAD/NAD(P)-binding domain"/>
    <property type="match status" value="1"/>
</dbReference>
<evidence type="ECO:0000313" key="4">
    <source>
        <dbReference type="EMBL" id="VAX15729.1"/>
    </source>
</evidence>
<dbReference type="Gene3D" id="3.50.50.60">
    <property type="entry name" value="FAD/NAD(P)-binding domain"/>
    <property type="match status" value="1"/>
</dbReference>
<name>A0A3B1BC06_9ZZZZ</name>
<accession>A0A3B1BC06</accession>
<protein>
    <submittedName>
        <fullName evidence="4">Adenylylsulfate reductase alpha-subunit</fullName>
        <ecNumber evidence="4">1.8.99.2</ecNumber>
    </submittedName>
</protein>
<proteinExistence type="predicted"/>
<dbReference type="GO" id="GO:0005886">
    <property type="term" value="C:plasma membrane"/>
    <property type="evidence" value="ECO:0007669"/>
    <property type="project" value="TreeGrafter"/>
</dbReference>
<organism evidence="4">
    <name type="scientific">hydrothermal vent metagenome</name>
    <dbReference type="NCBI Taxonomy" id="652676"/>
    <lineage>
        <taxon>unclassified sequences</taxon>
        <taxon>metagenomes</taxon>
        <taxon>ecological metagenomes</taxon>
    </lineage>
</organism>
<gene>
    <name evidence="4" type="ORF">MNBD_NITROSPINAE04-1298</name>
</gene>
<evidence type="ECO:0000259" key="3">
    <source>
        <dbReference type="Pfam" id="PF00890"/>
    </source>
</evidence>
<evidence type="ECO:0000256" key="1">
    <source>
        <dbReference type="ARBA" id="ARBA00022630"/>
    </source>
</evidence>
<dbReference type="GO" id="GO:0000104">
    <property type="term" value="F:succinate dehydrogenase activity"/>
    <property type="evidence" value="ECO:0007669"/>
    <property type="project" value="TreeGrafter"/>
</dbReference>
<keyword evidence="2 4" id="KW-0560">Oxidoreductase</keyword>
<dbReference type="Gene3D" id="3.90.700.10">
    <property type="entry name" value="Succinate dehydrogenase/fumarate reductase flavoprotein, catalytic domain"/>
    <property type="match status" value="1"/>
</dbReference>
<keyword evidence="1" id="KW-0285">Flavoprotein</keyword>
<dbReference type="EC" id="1.8.99.2" evidence="4"/>
<reference evidence="4" key="1">
    <citation type="submission" date="2018-06" db="EMBL/GenBank/DDBJ databases">
        <authorList>
            <person name="Zhirakovskaya E."/>
        </authorList>
    </citation>
    <scope>NUCLEOTIDE SEQUENCE</scope>
</reference>
<dbReference type="NCBIfam" id="TIGR02061">
    <property type="entry name" value="aprA"/>
    <property type="match status" value="1"/>
</dbReference>
<feature type="domain" description="FAD-dependent oxidoreductase 2 FAD-binding" evidence="3">
    <location>
        <begin position="24"/>
        <end position="260"/>
    </location>
</feature>
<dbReference type="AlphaFoldDB" id="A0A3B1BC06"/>
<dbReference type="GO" id="GO:0050660">
    <property type="term" value="F:flavin adenine dinucleotide binding"/>
    <property type="evidence" value="ECO:0007669"/>
    <property type="project" value="TreeGrafter"/>
</dbReference>
<dbReference type="PANTHER" id="PTHR11632:SF51">
    <property type="entry name" value="SUCCINATE DEHYDROGENASE [UBIQUINONE] FLAVOPROTEIN SUBUNIT, MITOCHONDRIAL"/>
    <property type="match status" value="1"/>
</dbReference>
<dbReference type="InterPro" id="IPR036188">
    <property type="entry name" value="FAD/NAD-bd_sf"/>
</dbReference>
<dbReference type="GO" id="GO:0009061">
    <property type="term" value="P:anaerobic respiration"/>
    <property type="evidence" value="ECO:0007669"/>
    <property type="project" value="TreeGrafter"/>
</dbReference>
<dbReference type="InterPro" id="IPR027477">
    <property type="entry name" value="Succ_DH/fumarate_Rdtase_cat_sf"/>
</dbReference>
<dbReference type="InterPro" id="IPR003953">
    <property type="entry name" value="FAD-dep_OxRdtase_2_FAD-bd"/>
</dbReference>
<evidence type="ECO:0000256" key="2">
    <source>
        <dbReference type="ARBA" id="ARBA00023002"/>
    </source>
</evidence>
<dbReference type="GO" id="GO:0009973">
    <property type="term" value="F:adenylyl-sulfate reductase activity"/>
    <property type="evidence" value="ECO:0007669"/>
    <property type="project" value="UniProtKB-EC"/>
</dbReference>
<dbReference type="PANTHER" id="PTHR11632">
    <property type="entry name" value="SUCCINATE DEHYDROGENASE 2 FLAVOPROTEIN SUBUNIT"/>
    <property type="match status" value="1"/>
</dbReference>
<dbReference type="InterPro" id="IPR030664">
    <property type="entry name" value="SdhA/FrdA/AprA"/>
</dbReference>
<dbReference type="Pfam" id="PF00890">
    <property type="entry name" value="FAD_binding_2"/>
    <property type="match status" value="1"/>
</dbReference>
<dbReference type="GO" id="GO:0009055">
    <property type="term" value="F:electron transfer activity"/>
    <property type="evidence" value="ECO:0007669"/>
    <property type="project" value="TreeGrafter"/>
</dbReference>
<dbReference type="InterPro" id="IPR037099">
    <property type="entry name" value="Fum_R/Succ_DH_flav-like_C_sf"/>
</dbReference>
<dbReference type="PIRSF" id="PIRSF000171">
    <property type="entry name" value="SDHA_APRA_LASPO"/>
    <property type="match status" value="1"/>
</dbReference>
<dbReference type="SUPFAM" id="SSF46977">
    <property type="entry name" value="Succinate dehydrogenase/fumarate reductase flavoprotein C-terminal domain"/>
    <property type="match status" value="1"/>
</dbReference>
<dbReference type="SUPFAM" id="SSF56425">
    <property type="entry name" value="Succinate dehydrogenase/fumarate reductase flavoprotein, catalytic domain"/>
    <property type="match status" value="1"/>
</dbReference>
<dbReference type="InterPro" id="IPR011803">
    <property type="entry name" value="AprA"/>
</dbReference>
<sequence>MVKPTENYHADFAANPVIEEHETDILLIGGGMACCGAAVEAVRWANGKHKITLVDKAAMDRSGAVAQGLSAINTYLGDNTPEDYVRMVANDLMGITRDDLVYDIGRHVDDTVKCFEDWGLPVWKQAGDEDKSLRDGGKPVRSGKWQIMINGESYKVIVAEAAKNALGMDNIIERCFIVKLLLDEKDENRIAGAVGFSVRENKIYIFRCKTMLVACGGAVNIFRPRSTGEGMGRAWYPVWNAGSTYAMCAQVGAEMTTMENRFVPARFKDGYGPVGAWFLLFKSKALNGLGEDYSATNKHMFEEYPPYGMAAVPATCLRNHLMLKEMKEGRGPIMMDTPTGMAKLSENMTPKEVKHLEAEAWEDFLDMCIGQANVWAGMNIRPEETASELMPTEPYLLGSHAGACGIWVSGPEDLAPEEWQWGYNRMTTVKGLFTAGDGVGASGHKFSSGSFTEGRIAGKSMVKFMRDNSDFSPTITVSKEDLAAQIYKPFQTYLDHSDYSTDPSVNPNYIRPRMVMFRLNKMMDEYVAGTSTYYTTSEKLMDTALHLLGMLKEDADKMAAKDLHELLRAWENYHRIWTAEMHLRHIYFRKETRYPGFTYRSDYPKLDEENWKCFVNSTYDPKSGEWEMKKVPHIDLVPKD</sequence>
<dbReference type="EMBL" id="UOGA01000047">
    <property type="protein sequence ID" value="VAX15729.1"/>
    <property type="molecule type" value="Genomic_DNA"/>
</dbReference>